<dbReference type="Proteomes" id="UP001597156">
    <property type="component" value="Unassembled WGS sequence"/>
</dbReference>
<proteinExistence type="predicted"/>
<feature type="transmembrane region" description="Helical" evidence="1">
    <location>
        <begin position="64"/>
        <end position="89"/>
    </location>
</feature>
<dbReference type="InterPro" id="IPR021697">
    <property type="entry name" value="DUF3278"/>
</dbReference>
<dbReference type="Pfam" id="PF11683">
    <property type="entry name" value="DUF3278"/>
    <property type="match status" value="1"/>
</dbReference>
<keyword evidence="1" id="KW-1133">Transmembrane helix</keyword>
<gene>
    <name evidence="2" type="ORF">ACFQ22_03515</name>
</gene>
<protein>
    <submittedName>
        <fullName evidence="2">DUF3278 domain-containing protein</fullName>
    </submittedName>
</protein>
<dbReference type="EMBL" id="JBHTLH010000008">
    <property type="protein sequence ID" value="MFD1124426.1"/>
    <property type="molecule type" value="Genomic_DNA"/>
</dbReference>
<accession>A0ABW3PMK0</accession>
<comment type="caution">
    <text evidence="2">The sequence shown here is derived from an EMBL/GenBank/DDBJ whole genome shotgun (WGS) entry which is preliminary data.</text>
</comment>
<evidence type="ECO:0000256" key="1">
    <source>
        <dbReference type="SAM" id="Phobius"/>
    </source>
</evidence>
<feature type="transmembrane region" description="Helical" evidence="1">
    <location>
        <begin position="110"/>
        <end position="131"/>
    </location>
</feature>
<evidence type="ECO:0000313" key="3">
    <source>
        <dbReference type="Proteomes" id="UP001597156"/>
    </source>
</evidence>
<feature type="transmembrane region" description="Helical" evidence="1">
    <location>
        <begin position="38"/>
        <end position="58"/>
    </location>
</feature>
<evidence type="ECO:0000313" key="2">
    <source>
        <dbReference type="EMBL" id="MFD1124426.1"/>
    </source>
</evidence>
<sequence length="178" mass="20257">MMKDKETISTKLIKHFYGIAGPLDEHARQEVNRIGNNAYLMLLGYVSLSTLVACFLAIRQPITAFEFLIASNLFVPIVLINSYVGISVYRLHLVDREVSVQNYGKSIQKSIIRAIGRAVYFGITMFIFMGVVDWLVDGTKLINFFTSGNKVIKYAFIGILYGGLMLIYDIRRTKKYHE</sequence>
<reference evidence="3" key="1">
    <citation type="journal article" date="2019" name="Int. J. Syst. Evol. Microbiol.">
        <title>The Global Catalogue of Microorganisms (GCM) 10K type strain sequencing project: providing services to taxonomists for standard genome sequencing and annotation.</title>
        <authorList>
            <consortium name="The Broad Institute Genomics Platform"/>
            <consortium name="The Broad Institute Genome Sequencing Center for Infectious Disease"/>
            <person name="Wu L."/>
            <person name="Ma J."/>
        </authorList>
    </citation>
    <scope>NUCLEOTIDE SEQUENCE [LARGE SCALE GENOMIC DNA]</scope>
    <source>
        <strain evidence="3">CCUG 71848</strain>
    </source>
</reference>
<keyword evidence="1" id="KW-0472">Membrane</keyword>
<dbReference type="RefSeq" id="WP_225419110.1">
    <property type="nucleotide sequence ID" value="NZ_JBHTLH010000008.1"/>
</dbReference>
<keyword evidence="3" id="KW-1185">Reference proteome</keyword>
<feature type="transmembrane region" description="Helical" evidence="1">
    <location>
        <begin position="151"/>
        <end position="168"/>
    </location>
</feature>
<keyword evidence="1" id="KW-0812">Transmembrane</keyword>
<organism evidence="2 3">
    <name type="scientific">Lentilactobacillus raoultii</name>
    <dbReference type="NCBI Taxonomy" id="1987503"/>
    <lineage>
        <taxon>Bacteria</taxon>
        <taxon>Bacillati</taxon>
        <taxon>Bacillota</taxon>
        <taxon>Bacilli</taxon>
        <taxon>Lactobacillales</taxon>
        <taxon>Lactobacillaceae</taxon>
        <taxon>Lentilactobacillus</taxon>
    </lineage>
</organism>
<name>A0ABW3PMK0_9LACO</name>